<dbReference type="InterPro" id="IPR024520">
    <property type="entry name" value="DUF3558"/>
</dbReference>
<reference evidence="2" key="1">
    <citation type="journal article" date="2014" name="Int. J. Syst. Evol. Microbiol.">
        <title>Complete genome sequence of Corynebacterium casei LMG S-19264T (=DSM 44701T), isolated from a smear-ripened cheese.</title>
        <authorList>
            <consortium name="US DOE Joint Genome Institute (JGI-PGF)"/>
            <person name="Walter F."/>
            <person name="Albersmeier A."/>
            <person name="Kalinowski J."/>
            <person name="Ruckert C."/>
        </authorList>
    </citation>
    <scope>NUCLEOTIDE SEQUENCE</scope>
    <source>
        <strain evidence="2">CGMCC 4.5737</strain>
    </source>
</reference>
<dbReference type="Proteomes" id="UP000637578">
    <property type="component" value="Unassembled WGS sequence"/>
</dbReference>
<gene>
    <name evidence="2" type="ORF">GCM10012275_40060</name>
</gene>
<evidence type="ECO:0000313" key="3">
    <source>
        <dbReference type="Proteomes" id="UP000637578"/>
    </source>
</evidence>
<keyword evidence="3" id="KW-1185">Reference proteome</keyword>
<organism evidence="2 3">
    <name type="scientific">Longimycelium tulufanense</name>
    <dbReference type="NCBI Taxonomy" id="907463"/>
    <lineage>
        <taxon>Bacteria</taxon>
        <taxon>Bacillati</taxon>
        <taxon>Actinomycetota</taxon>
        <taxon>Actinomycetes</taxon>
        <taxon>Pseudonocardiales</taxon>
        <taxon>Pseudonocardiaceae</taxon>
        <taxon>Longimycelium</taxon>
    </lineage>
</organism>
<evidence type="ECO:0000256" key="1">
    <source>
        <dbReference type="SAM" id="MobiDB-lite"/>
    </source>
</evidence>
<name>A0A8J3CF09_9PSEU</name>
<feature type="compositionally biased region" description="Basic and acidic residues" evidence="1">
    <location>
        <begin position="23"/>
        <end position="44"/>
    </location>
</feature>
<dbReference type="Pfam" id="PF12079">
    <property type="entry name" value="DUF3558"/>
    <property type="match status" value="1"/>
</dbReference>
<dbReference type="AlphaFoldDB" id="A0A8J3CF09"/>
<feature type="region of interest" description="Disordered" evidence="1">
    <location>
        <begin position="23"/>
        <end position="46"/>
    </location>
</feature>
<reference evidence="2" key="2">
    <citation type="submission" date="2020-09" db="EMBL/GenBank/DDBJ databases">
        <authorList>
            <person name="Sun Q."/>
            <person name="Zhou Y."/>
        </authorList>
    </citation>
    <scope>NUCLEOTIDE SEQUENCE</scope>
    <source>
        <strain evidence="2">CGMCC 4.5737</strain>
    </source>
</reference>
<accession>A0A8J3CF09</accession>
<protein>
    <submittedName>
        <fullName evidence="2">Uncharacterized protein</fullName>
    </submittedName>
</protein>
<dbReference type="EMBL" id="BMMK01000019">
    <property type="protein sequence ID" value="GGM65489.1"/>
    <property type="molecule type" value="Genomic_DNA"/>
</dbReference>
<evidence type="ECO:0000313" key="2">
    <source>
        <dbReference type="EMBL" id="GGM65489.1"/>
    </source>
</evidence>
<sequence length="153" mass="16816">MPKRPKSFSAKSIDPCKLLTKEQQQRLGLDREPSMNTEGTDKHGNYGCSYLRSRSKPSFSYLAVPVPQEGADEWLKGTRAVEVKHVTVAGFGAVTTQLGESDRSCNTVVDIADGESLDIQFTGVTKGAFTHEQLCEKSNEFAELAMQNLMKQG</sequence>
<proteinExistence type="predicted"/>
<comment type="caution">
    <text evidence="2">The sequence shown here is derived from an EMBL/GenBank/DDBJ whole genome shotgun (WGS) entry which is preliminary data.</text>
</comment>